<dbReference type="PIRSF" id="PIRSF016493">
    <property type="entry name" value="Glycyl_aminpptds"/>
    <property type="match status" value="1"/>
</dbReference>
<dbReference type="Pfam" id="PF17899">
    <property type="entry name" value="Peptidase_M61_N"/>
    <property type="match status" value="1"/>
</dbReference>
<dbReference type="SUPFAM" id="SSF50156">
    <property type="entry name" value="PDZ domain-like"/>
    <property type="match status" value="1"/>
</dbReference>
<dbReference type="EMBL" id="BJMU01000003">
    <property type="protein sequence ID" value="GEB82511.1"/>
    <property type="molecule type" value="Genomic_DNA"/>
</dbReference>
<dbReference type="SUPFAM" id="SSF55486">
    <property type="entry name" value="Metalloproteases ('zincins'), catalytic domain"/>
    <property type="match status" value="1"/>
</dbReference>
<proteinExistence type="predicted"/>
<dbReference type="Gene3D" id="2.30.42.10">
    <property type="match status" value="1"/>
</dbReference>
<name>A0A4Y3THQ7_9PROT</name>
<protein>
    <submittedName>
        <fullName evidence="3">Peptidase M61</fullName>
    </submittedName>
</protein>
<dbReference type="Gene3D" id="2.60.40.3650">
    <property type="match status" value="1"/>
</dbReference>
<evidence type="ECO:0000259" key="2">
    <source>
        <dbReference type="Pfam" id="PF17899"/>
    </source>
</evidence>
<evidence type="ECO:0000259" key="1">
    <source>
        <dbReference type="Pfam" id="PF05299"/>
    </source>
</evidence>
<dbReference type="InterPro" id="IPR040756">
    <property type="entry name" value="Peptidase_M61_N"/>
</dbReference>
<keyword evidence="4" id="KW-1185">Reference proteome</keyword>
<accession>A0A4Y3THQ7</accession>
<dbReference type="Gene3D" id="1.10.390.10">
    <property type="entry name" value="Neutral Protease Domain 2"/>
    <property type="match status" value="1"/>
</dbReference>
<feature type="domain" description="Peptidase M61 catalytic" evidence="1">
    <location>
        <begin position="353"/>
        <end position="469"/>
    </location>
</feature>
<dbReference type="InterPro" id="IPR024191">
    <property type="entry name" value="Peptidase_M61"/>
</dbReference>
<dbReference type="Pfam" id="PF05299">
    <property type="entry name" value="Peptidase_M61"/>
    <property type="match status" value="1"/>
</dbReference>
<sequence>MGVLHLVGDLGMSLRNRFLSSVGLTVPRLAVMGLALVSLSQQGQAAQPEVSVQPQPQPLPLPPAVPTPQDVPFGSTLSLAVDGTDLARHILSMKETIPLPARIAQKGGDFVLLYPMWLPGNHSPSGTIDQLGGLIVKADGKIIPWLRDTVTVSAFHVDVPKGTKELDVSYQLLTPVSSKEGRVVMTDTMENVQWADVSLYPAGYFTRQIMVHPSVTFPAGWSYGTALRSDGTGAASKVSFQPVSFNTLVDSPIFAGKYFRKFDLTQDDKVSVTLNVMADHPEDLAATDAQIQAHKNLVKQANLLFGSHHYAHYDFLLALTNKLGGIGLEHHQSSENSGPRGYFTHWDKTFGMRDLLAHEFTHSWNGKYRRPDGLWAPDFNTPQRGTGLWVYEGQTQYWGYILAARAGLMTVPQVKDALAQVAATYDNRQGRQWRPLIDTTNDPIIAQRAPQSWRSWQRSEDYYSEGQLIWLDADTLIRKFSGNTKSLNDFAKAFFGTNNGSIVTSTYSFDDVVKTLNAVQPYDWAKFLRERLYNTSTHAPLDGFTRGGTNVVYTEKPSDYVKSYSDLRHVSDFLFSLGLAVSKKGSVSEVLWGSPAWQAGITRDQDLLAVNGESYEPDMLQDVITSAKNKDAAPIELLLRDGEHYHTVSVTYHGGLRYPHLEGNTQLLDTMLAPLGDQKDTARSGAGK</sequence>
<evidence type="ECO:0000313" key="4">
    <source>
        <dbReference type="Proteomes" id="UP000317617"/>
    </source>
</evidence>
<dbReference type="InterPro" id="IPR007963">
    <property type="entry name" value="Peptidase_M61_catalytic"/>
</dbReference>
<feature type="domain" description="Peptidase M61 N-terminal" evidence="2">
    <location>
        <begin position="79"/>
        <end position="257"/>
    </location>
</feature>
<gene>
    <name evidence="3" type="ORF">AOR01nite_09880</name>
</gene>
<dbReference type="STRING" id="104099.AD949_11625"/>
<dbReference type="InterPro" id="IPR027268">
    <property type="entry name" value="Peptidase_M4/M1_CTD_sf"/>
</dbReference>
<dbReference type="InterPro" id="IPR036034">
    <property type="entry name" value="PDZ_sf"/>
</dbReference>
<reference evidence="3 4" key="1">
    <citation type="submission" date="2019-06" db="EMBL/GenBank/DDBJ databases">
        <title>Whole genome shotgun sequence of Acetobacter orleanensis NBRC 13752.</title>
        <authorList>
            <person name="Hosoyama A."/>
            <person name="Uohara A."/>
            <person name="Ohji S."/>
            <person name="Ichikawa N."/>
        </authorList>
    </citation>
    <scope>NUCLEOTIDE SEQUENCE [LARGE SCALE GENOMIC DNA]</scope>
    <source>
        <strain evidence="3 4">NBRC 13752</strain>
    </source>
</reference>
<comment type="caution">
    <text evidence="3">The sequence shown here is derived from an EMBL/GenBank/DDBJ whole genome shotgun (WGS) entry which is preliminary data.</text>
</comment>
<dbReference type="Proteomes" id="UP000317617">
    <property type="component" value="Unassembled WGS sequence"/>
</dbReference>
<organism evidence="3 4">
    <name type="scientific">Acetobacter orleanensis</name>
    <dbReference type="NCBI Taxonomy" id="104099"/>
    <lineage>
        <taxon>Bacteria</taxon>
        <taxon>Pseudomonadati</taxon>
        <taxon>Pseudomonadota</taxon>
        <taxon>Alphaproteobacteria</taxon>
        <taxon>Acetobacterales</taxon>
        <taxon>Acetobacteraceae</taxon>
        <taxon>Acetobacter</taxon>
    </lineage>
</organism>
<dbReference type="AlphaFoldDB" id="A0A4Y3THQ7"/>
<evidence type="ECO:0000313" key="3">
    <source>
        <dbReference type="EMBL" id="GEB82511.1"/>
    </source>
</evidence>